<feature type="region of interest" description="Disordered" evidence="1">
    <location>
        <begin position="206"/>
        <end position="229"/>
    </location>
</feature>
<accession>A0AB39TG24</accession>
<dbReference type="PROSITE" id="PS51318">
    <property type="entry name" value="TAT"/>
    <property type="match status" value="1"/>
</dbReference>
<name>A0AB39TG24_9ACTN</name>
<feature type="compositionally biased region" description="Polar residues" evidence="1">
    <location>
        <begin position="148"/>
        <end position="160"/>
    </location>
</feature>
<feature type="signal peptide" evidence="2">
    <location>
        <begin position="1"/>
        <end position="32"/>
    </location>
</feature>
<feature type="region of interest" description="Disordered" evidence="1">
    <location>
        <begin position="420"/>
        <end position="439"/>
    </location>
</feature>
<proteinExistence type="predicted"/>
<feature type="chain" id="PRO_5044320059" evidence="2">
    <location>
        <begin position="33"/>
        <end position="454"/>
    </location>
</feature>
<dbReference type="EMBL" id="CP163445">
    <property type="protein sequence ID" value="XDQ78292.1"/>
    <property type="molecule type" value="Genomic_DNA"/>
</dbReference>
<gene>
    <name evidence="3" type="ORF">AB2U05_07265</name>
</gene>
<protein>
    <submittedName>
        <fullName evidence="3">Uncharacterized protein</fullName>
    </submittedName>
</protein>
<sequence>MVLLMRRRLLRRVGCSVATAGLALAAAPPAHAADTVAVPVLNGTFAQPVAPDNGTAAGHADWSPENNGVVFGKALAQHPQGYQAASLNWNGSPLVLRTRLWGVKAGSHVTLSWDDSPGVDRRCTAEQLKDGQTYNVALIAPGPVPDPQITTKGTDTVGTANWTTGRSFGFDAPEDNPMVSFESAERRDSLSCGPLITNVTAAQTPAPVDQKVRKEQLPPPKGYKGNEPLEPGVVVDDCEGAAANCTFTVDKGSSYQYYGQTRIVGEVYLNCSRNAIVDDRKITVTEPPYDSLTQYYALKGTPLVPSRSDISQSRPNLAGQAAAGFSAAGGNPAAVSTTNPLTWSRTSTKGLNPTIQPGEVSWIEVQPARERVAGTFTNARNKYRLDAVFDVPATSLPDRYFQRTGPFTDVELQRCAAARPTAGTPDNGANPGNRLVSVDAPPAGVRARSVALNP</sequence>
<evidence type="ECO:0000256" key="1">
    <source>
        <dbReference type="SAM" id="MobiDB-lite"/>
    </source>
</evidence>
<evidence type="ECO:0000256" key="2">
    <source>
        <dbReference type="SAM" id="SignalP"/>
    </source>
</evidence>
<feature type="region of interest" description="Disordered" evidence="1">
    <location>
        <begin position="141"/>
        <end position="160"/>
    </location>
</feature>
<dbReference type="InterPro" id="IPR006311">
    <property type="entry name" value="TAT_signal"/>
</dbReference>
<evidence type="ECO:0000313" key="3">
    <source>
        <dbReference type="EMBL" id="XDQ78292.1"/>
    </source>
</evidence>
<keyword evidence="2" id="KW-0732">Signal</keyword>
<organism evidence="3">
    <name type="scientific">Streptomyces sp. Y1</name>
    <dbReference type="NCBI Taxonomy" id="3238634"/>
    <lineage>
        <taxon>Bacteria</taxon>
        <taxon>Bacillati</taxon>
        <taxon>Actinomycetota</taxon>
        <taxon>Actinomycetes</taxon>
        <taxon>Kitasatosporales</taxon>
        <taxon>Streptomycetaceae</taxon>
        <taxon>Streptomyces</taxon>
    </lineage>
</organism>
<reference evidence="3" key="1">
    <citation type="submission" date="2024-07" db="EMBL/GenBank/DDBJ databases">
        <authorList>
            <person name="Yu S.T."/>
        </authorList>
    </citation>
    <scope>NUCLEOTIDE SEQUENCE</scope>
    <source>
        <strain evidence="3">Y1</strain>
    </source>
</reference>
<dbReference type="AlphaFoldDB" id="A0AB39TG24"/>
<dbReference type="RefSeq" id="WP_369182784.1">
    <property type="nucleotide sequence ID" value="NZ_CP163445.1"/>
</dbReference>